<comment type="caution">
    <text evidence="1">The sequence shown here is derived from an EMBL/GenBank/DDBJ whole genome shotgun (WGS) entry which is preliminary data.</text>
</comment>
<organism evidence="1 2">
    <name type="scientific">Necator americanus</name>
    <name type="common">Human hookworm</name>
    <dbReference type="NCBI Taxonomy" id="51031"/>
    <lineage>
        <taxon>Eukaryota</taxon>
        <taxon>Metazoa</taxon>
        <taxon>Ecdysozoa</taxon>
        <taxon>Nematoda</taxon>
        <taxon>Chromadorea</taxon>
        <taxon>Rhabditida</taxon>
        <taxon>Rhabditina</taxon>
        <taxon>Rhabditomorpha</taxon>
        <taxon>Strongyloidea</taxon>
        <taxon>Ancylostomatidae</taxon>
        <taxon>Bunostominae</taxon>
        <taxon>Necator</taxon>
    </lineage>
</organism>
<sequence length="163" mass="17874">MAAQPTHDTVTLKNITGRSDSILLLNSSKTPKKPAIEHVQPPGILGRLRSFIPQIAAANEALSNADSEKLDADVNKVDLDLDESDTSTDDAASSDEIESDVDEDPKVEFNISLFRAQQSDEENDMDLKLDVEQLPEGFRERDNSLSCDGPPSDKKPKILVEEL</sequence>
<reference evidence="1 2" key="1">
    <citation type="submission" date="2023-08" db="EMBL/GenBank/DDBJ databases">
        <title>A Necator americanus chromosomal reference genome.</title>
        <authorList>
            <person name="Ilik V."/>
            <person name="Petrzelkova K.J."/>
            <person name="Pardy F."/>
            <person name="Fuh T."/>
            <person name="Niatou-Singa F.S."/>
            <person name="Gouil Q."/>
            <person name="Baker L."/>
            <person name="Ritchie M.E."/>
            <person name="Jex A.R."/>
            <person name="Gazzola D."/>
            <person name="Li H."/>
            <person name="Toshio Fujiwara R."/>
            <person name="Zhan B."/>
            <person name="Aroian R.V."/>
            <person name="Pafco B."/>
            <person name="Schwarz E.M."/>
        </authorList>
    </citation>
    <scope>NUCLEOTIDE SEQUENCE [LARGE SCALE GENOMIC DNA]</scope>
    <source>
        <strain evidence="1 2">Aroian</strain>
        <tissue evidence="1">Whole animal</tissue>
    </source>
</reference>
<dbReference type="CTD" id="25345373"/>
<dbReference type="KEGG" id="nai:NECAME_05341"/>
<evidence type="ECO:0000313" key="1">
    <source>
        <dbReference type="EMBL" id="KAK6751548.1"/>
    </source>
</evidence>
<protein>
    <submittedName>
        <fullName evidence="1">Uncharacterized protein</fullName>
    </submittedName>
</protein>
<evidence type="ECO:0000313" key="2">
    <source>
        <dbReference type="Proteomes" id="UP001303046"/>
    </source>
</evidence>
<name>A0ABR1DMT4_NECAM</name>
<proteinExistence type="predicted"/>
<keyword evidence="2" id="KW-1185">Reference proteome</keyword>
<dbReference type="EMBL" id="JAVFWL010000004">
    <property type="protein sequence ID" value="KAK6751548.1"/>
    <property type="molecule type" value="Genomic_DNA"/>
</dbReference>
<accession>A0ABR1DMT4</accession>
<gene>
    <name evidence="1" type="primary">Necator_chrIV.g16431</name>
    <name evidence="1" type="ORF">RB195_003134</name>
</gene>
<dbReference type="Proteomes" id="UP001303046">
    <property type="component" value="Unassembled WGS sequence"/>
</dbReference>